<reference evidence="3" key="4">
    <citation type="journal article" date="2015" name="G3 (Bethesda)">
        <title>Genome sequences of three phytopathogenic species of the Magnaporthaceae family of fungi.</title>
        <authorList>
            <person name="Okagaki L.H."/>
            <person name="Nunes C.C."/>
            <person name="Sailsbery J."/>
            <person name="Clay B."/>
            <person name="Brown D."/>
            <person name="John T."/>
            <person name="Oh Y."/>
            <person name="Young N."/>
            <person name="Fitzgerald M."/>
            <person name="Haas B.J."/>
            <person name="Zeng Q."/>
            <person name="Young S."/>
            <person name="Adiconis X."/>
            <person name="Fan L."/>
            <person name="Levin J.Z."/>
            <person name="Mitchell T.K."/>
            <person name="Okubara P.A."/>
            <person name="Farman M.L."/>
            <person name="Kohn L.M."/>
            <person name="Birren B."/>
            <person name="Ma L.-J."/>
            <person name="Dean R.A."/>
        </authorList>
    </citation>
    <scope>NUCLEOTIDE SEQUENCE</scope>
    <source>
        <strain evidence="3">ATCC 64411 / 73-15</strain>
    </source>
</reference>
<accession>A0A0C4DKR5</accession>
<dbReference type="EMBL" id="GL876966">
    <property type="protein sequence ID" value="KLU81251.1"/>
    <property type="molecule type" value="Genomic_DNA"/>
</dbReference>
<evidence type="ECO:0000313" key="4">
    <source>
        <dbReference type="Proteomes" id="UP000011715"/>
    </source>
</evidence>
<dbReference type="OrthoDB" id="3244603at2759"/>
<dbReference type="Proteomes" id="UP000011715">
    <property type="component" value="Unassembled WGS sequence"/>
</dbReference>
<name>A0A0C4DKR5_MAGP6</name>
<dbReference type="OMA" id="NEDIEMY"/>
<evidence type="ECO:0000256" key="1">
    <source>
        <dbReference type="SAM" id="MobiDB-lite"/>
    </source>
</evidence>
<reference evidence="3" key="5">
    <citation type="submission" date="2015-06" db="UniProtKB">
        <authorList>
            <consortium name="EnsemblFungi"/>
        </authorList>
    </citation>
    <scope>IDENTIFICATION</scope>
    <source>
        <strain evidence="3">ATCC 64411</strain>
    </source>
</reference>
<sequence length="513" mass="57999">MVLRRLRMRSWSGMDSDWSSSTQSQTDLLHCSEHETDASVRLSPTPPGSSESDPDEDVAWVARDRNSFKLVKKHITIRARSGTGLDGVDNITGTPLTGPRDRPAPSPRISERRDTVVAESRLSLNRDGFLADTIWNIPALLDLTDSVRWWLATAKKLGPMESRLKALLDVVLANEALKPSASRQLVGIETIRGARLDKLVEALLDKRNQPPRPVPASFFAAKTAAGVLQRKWRNRYREAYVSLDRVRYHRMLTSGHLVEVSFTAPAAGVPDTPALWWNTRAHEMPTEVESNRPFHAGHWWLNIVCAHRDGIVGSTQQVPSKGRHGVFALPLLSGREEVLENGRSIYVRESSLVSDMHVPLMTQVGQHIRVLRGTQLRSIYAPTGGLRYDGLYKIVQYGHKLNEDIEMYRLALVLERVPGQTTMEDLKVVPKPSQLDDWRLHERLEGEKLKSTVGRKNFLAWKTKKMKDKLEHEQWLVSVGLRIGYPHWRGSLEDSIKQKATSMQGRRQAISSR</sequence>
<proteinExistence type="predicted"/>
<feature type="compositionally biased region" description="Basic and acidic residues" evidence="1">
    <location>
        <begin position="99"/>
        <end position="113"/>
    </location>
</feature>
<reference evidence="2" key="3">
    <citation type="submission" date="2011-03" db="EMBL/GenBank/DDBJ databases">
        <title>Annotation of Magnaporthe poae ATCC 64411.</title>
        <authorList>
            <person name="Ma L.-J."/>
            <person name="Dead R."/>
            <person name="Young S.K."/>
            <person name="Zeng Q."/>
            <person name="Gargeya S."/>
            <person name="Fitzgerald M."/>
            <person name="Haas B."/>
            <person name="Abouelleil A."/>
            <person name="Alvarado L."/>
            <person name="Arachchi H.M."/>
            <person name="Berlin A."/>
            <person name="Brown A."/>
            <person name="Chapman S.B."/>
            <person name="Chen Z."/>
            <person name="Dunbar C."/>
            <person name="Freedman E."/>
            <person name="Gearin G."/>
            <person name="Gellesch M."/>
            <person name="Goldberg J."/>
            <person name="Griggs A."/>
            <person name="Gujja S."/>
            <person name="Heiman D."/>
            <person name="Howarth C."/>
            <person name="Larson L."/>
            <person name="Lui A."/>
            <person name="MacDonald P.J.P."/>
            <person name="Mehta T."/>
            <person name="Montmayeur A."/>
            <person name="Murphy C."/>
            <person name="Neiman D."/>
            <person name="Pearson M."/>
            <person name="Priest M."/>
            <person name="Roberts A."/>
            <person name="Saif S."/>
            <person name="Shea T."/>
            <person name="Shenoy N."/>
            <person name="Sisk P."/>
            <person name="Stolte C."/>
            <person name="Sykes S."/>
            <person name="Yandava C."/>
            <person name="Wortman J."/>
            <person name="Nusbaum C."/>
            <person name="Birren B."/>
        </authorList>
    </citation>
    <scope>NUCLEOTIDE SEQUENCE</scope>
    <source>
        <strain evidence="2">ATCC 64411</strain>
    </source>
</reference>
<dbReference type="eggNOG" id="ENOG502SF5I">
    <property type="taxonomic scope" value="Eukaryota"/>
</dbReference>
<dbReference type="EnsemblFungi" id="MAPG_00343T0">
    <property type="protein sequence ID" value="MAPG_00343T0"/>
    <property type="gene ID" value="MAPG_00343"/>
</dbReference>
<evidence type="ECO:0000313" key="3">
    <source>
        <dbReference type="EnsemblFungi" id="MAPG_00343T0"/>
    </source>
</evidence>
<dbReference type="AlphaFoldDB" id="A0A0C4DKR5"/>
<feature type="region of interest" description="Disordered" evidence="1">
    <location>
        <begin position="1"/>
        <end position="57"/>
    </location>
</feature>
<dbReference type="SUPFAM" id="SSF88697">
    <property type="entry name" value="PUA domain-like"/>
    <property type="match status" value="1"/>
</dbReference>
<reference evidence="2" key="1">
    <citation type="submission" date="2010-05" db="EMBL/GenBank/DDBJ databases">
        <title>The Genome Sequence of Magnaporthe poae strain ATCC 64411.</title>
        <authorList>
            <consortium name="The Broad Institute Genome Sequencing Platform"/>
            <consortium name="Broad Institute Genome Sequencing Center for Infectious Disease"/>
            <person name="Ma L.-J."/>
            <person name="Dead R."/>
            <person name="Young S."/>
            <person name="Zeng Q."/>
            <person name="Koehrsen M."/>
            <person name="Alvarado L."/>
            <person name="Berlin A."/>
            <person name="Chapman S.B."/>
            <person name="Chen Z."/>
            <person name="Freedman E."/>
            <person name="Gellesch M."/>
            <person name="Goldberg J."/>
            <person name="Griggs A."/>
            <person name="Gujja S."/>
            <person name="Heilman E.R."/>
            <person name="Heiman D."/>
            <person name="Hepburn T."/>
            <person name="Howarth C."/>
            <person name="Jen D."/>
            <person name="Larson L."/>
            <person name="Mehta T."/>
            <person name="Neiman D."/>
            <person name="Pearson M."/>
            <person name="Roberts A."/>
            <person name="Saif S."/>
            <person name="Shea T."/>
            <person name="Shenoy N."/>
            <person name="Sisk P."/>
            <person name="Stolte C."/>
            <person name="Sykes S."/>
            <person name="Walk T."/>
            <person name="White J."/>
            <person name="Yandava C."/>
            <person name="Haas B."/>
            <person name="Nusbaum C."/>
            <person name="Birren B."/>
        </authorList>
    </citation>
    <scope>NUCLEOTIDE SEQUENCE</scope>
    <source>
        <strain evidence="2">ATCC 64411</strain>
    </source>
</reference>
<feature type="region of interest" description="Disordered" evidence="1">
    <location>
        <begin position="86"/>
        <end position="113"/>
    </location>
</feature>
<dbReference type="STRING" id="644358.A0A0C4DKR5"/>
<reference evidence="4" key="2">
    <citation type="submission" date="2010-05" db="EMBL/GenBank/DDBJ databases">
        <title>The genome sequence of Magnaporthe poae strain ATCC 64411.</title>
        <authorList>
            <person name="Ma L.-J."/>
            <person name="Dead R."/>
            <person name="Young S."/>
            <person name="Zeng Q."/>
            <person name="Koehrsen M."/>
            <person name="Alvarado L."/>
            <person name="Berlin A."/>
            <person name="Chapman S.B."/>
            <person name="Chen Z."/>
            <person name="Freedman E."/>
            <person name="Gellesch M."/>
            <person name="Goldberg J."/>
            <person name="Griggs A."/>
            <person name="Gujja S."/>
            <person name="Heilman E.R."/>
            <person name="Heiman D."/>
            <person name="Hepburn T."/>
            <person name="Howarth C."/>
            <person name="Jen D."/>
            <person name="Larson L."/>
            <person name="Mehta T."/>
            <person name="Neiman D."/>
            <person name="Pearson M."/>
            <person name="Roberts A."/>
            <person name="Saif S."/>
            <person name="Shea T."/>
            <person name="Shenoy N."/>
            <person name="Sisk P."/>
            <person name="Stolte C."/>
            <person name="Sykes S."/>
            <person name="Walk T."/>
            <person name="White J."/>
            <person name="Yandava C."/>
            <person name="Haas B."/>
            <person name="Nusbaum C."/>
            <person name="Birren B."/>
        </authorList>
    </citation>
    <scope>NUCLEOTIDE SEQUENCE [LARGE SCALE GENOMIC DNA]</scope>
    <source>
        <strain evidence="4">ATCC 64411 / 73-15</strain>
    </source>
</reference>
<dbReference type="VEuPathDB" id="FungiDB:MAPG_00343"/>
<dbReference type="InterPro" id="IPR036987">
    <property type="entry name" value="SRA-YDG_sf"/>
</dbReference>
<protein>
    <submittedName>
        <fullName evidence="2 3">Uncharacterized protein</fullName>
    </submittedName>
</protein>
<dbReference type="EMBL" id="ADBL01000078">
    <property type="status" value="NOT_ANNOTATED_CDS"/>
    <property type="molecule type" value="Genomic_DNA"/>
</dbReference>
<feature type="compositionally biased region" description="Low complexity" evidence="1">
    <location>
        <begin position="10"/>
        <end position="26"/>
    </location>
</feature>
<dbReference type="Gene3D" id="2.30.280.10">
    <property type="entry name" value="SRA-YDG"/>
    <property type="match status" value="1"/>
</dbReference>
<dbReference type="InterPro" id="IPR015947">
    <property type="entry name" value="PUA-like_sf"/>
</dbReference>
<gene>
    <name evidence="2" type="ORF">MAPG_00343</name>
</gene>
<organism evidence="3 4">
    <name type="scientific">Magnaporthiopsis poae (strain ATCC 64411 / 73-15)</name>
    <name type="common">Kentucky bluegrass fungus</name>
    <name type="synonym">Magnaporthe poae</name>
    <dbReference type="NCBI Taxonomy" id="644358"/>
    <lineage>
        <taxon>Eukaryota</taxon>
        <taxon>Fungi</taxon>
        <taxon>Dikarya</taxon>
        <taxon>Ascomycota</taxon>
        <taxon>Pezizomycotina</taxon>
        <taxon>Sordariomycetes</taxon>
        <taxon>Sordariomycetidae</taxon>
        <taxon>Magnaporthales</taxon>
        <taxon>Magnaporthaceae</taxon>
        <taxon>Magnaporthiopsis</taxon>
    </lineage>
</organism>
<evidence type="ECO:0000313" key="2">
    <source>
        <dbReference type="EMBL" id="KLU81251.1"/>
    </source>
</evidence>
<keyword evidence="4" id="KW-1185">Reference proteome</keyword>